<comment type="caution">
    <text evidence="1">The sequence shown here is derived from an EMBL/GenBank/DDBJ whole genome shotgun (WGS) entry which is preliminary data.</text>
</comment>
<organism evidence="1">
    <name type="scientific">Caldiarchaeum subterraneum</name>
    <dbReference type="NCBI Taxonomy" id="311458"/>
    <lineage>
        <taxon>Archaea</taxon>
        <taxon>Nitrososphaerota</taxon>
        <taxon>Candidatus Caldarchaeales</taxon>
        <taxon>Candidatus Caldarchaeaceae</taxon>
        <taxon>Candidatus Caldarchaeum</taxon>
    </lineage>
</organism>
<sequence length="151" mass="17127">MFQTLDENDARKFLQELHSSLKCELNVGGLVLMQAGENKIRVTTREAFDTAMKLRGVQLVGLYIAKRRREFTTLTIEGCMFLSQVDESKVADLTREQALTWMKGGPVKVGGAEKLVLGRHRRFYLGSAVVDRLGNAYPQIPIWRRIPAEME</sequence>
<dbReference type="AlphaFoldDB" id="A0A7C5LBN6"/>
<protein>
    <recommendedName>
        <fullName evidence="2">rRNA small subunit methyltransferase F RNA-binding PUA-like domain-containing protein</fullName>
    </recommendedName>
</protein>
<reference evidence="1" key="1">
    <citation type="journal article" date="2020" name="mSystems">
        <title>Genome- and Community-Level Interaction Insights into Carbon Utilization and Element Cycling Functions of Hydrothermarchaeota in Hydrothermal Sediment.</title>
        <authorList>
            <person name="Zhou Z."/>
            <person name="Liu Y."/>
            <person name="Xu W."/>
            <person name="Pan J."/>
            <person name="Luo Z.H."/>
            <person name="Li M."/>
        </authorList>
    </citation>
    <scope>NUCLEOTIDE SEQUENCE [LARGE SCALE GENOMIC DNA]</scope>
    <source>
        <strain evidence="1">SpSt-1056</strain>
    </source>
</reference>
<name>A0A7C5LBN6_CALS0</name>
<evidence type="ECO:0008006" key="2">
    <source>
        <dbReference type="Google" id="ProtNLM"/>
    </source>
</evidence>
<accession>A0A7C5LBN6</accession>
<evidence type="ECO:0000313" key="1">
    <source>
        <dbReference type="EMBL" id="HHK68160.1"/>
    </source>
</evidence>
<gene>
    <name evidence="1" type="ORF">ENM11_03265</name>
</gene>
<dbReference type="EMBL" id="DRWN01000025">
    <property type="protein sequence ID" value="HHK68160.1"/>
    <property type="molecule type" value="Genomic_DNA"/>
</dbReference>
<proteinExistence type="predicted"/>